<dbReference type="PANTHER" id="PTHR34448">
    <property type="entry name" value="AMINOPEPTIDASE"/>
    <property type="match status" value="1"/>
</dbReference>
<evidence type="ECO:0000313" key="2">
    <source>
        <dbReference type="EMBL" id="AOZ96046.1"/>
    </source>
</evidence>
<organism evidence="2 3">
    <name type="scientific">Butyrivibrio hungatei</name>
    <dbReference type="NCBI Taxonomy" id="185008"/>
    <lineage>
        <taxon>Bacteria</taxon>
        <taxon>Bacillati</taxon>
        <taxon>Bacillota</taxon>
        <taxon>Clostridia</taxon>
        <taxon>Lachnospirales</taxon>
        <taxon>Lachnospiraceae</taxon>
        <taxon>Butyrivibrio</taxon>
    </lineage>
</organism>
<dbReference type="PANTHER" id="PTHR34448:SF1">
    <property type="entry name" value="BLL6088 PROTEIN"/>
    <property type="match status" value="1"/>
</dbReference>
<dbReference type="RefSeq" id="WP_071175766.1">
    <property type="nucleotide sequence ID" value="NZ_CP017831.1"/>
</dbReference>
<dbReference type="AlphaFoldDB" id="A0A1D9P088"/>
<dbReference type="EMBL" id="CP017831">
    <property type="protein sequence ID" value="AOZ96046.1"/>
    <property type="molecule type" value="Genomic_DNA"/>
</dbReference>
<proteinExistence type="predicted"/>
<gene>
    <name evidence="2" type="ORF">bhn_I1012</name>
</gene>
<name>A0A1D9P088_9FIRM</name>
<dbReference type="Proteomes" id="UP000179284">
    <property type="component" value="Chromosome I"/>
</dbReference>
<dbReference type="OrthoDB" id="9803993at2"/>
<keyword evidence="1" id="KW-0479">Metal-binding</keyword>
<dbReference type="GO" id="GO:0046872">
    <property type="term" value="F:metal ion binding"/>
    <property type="evidence" value="ECO:0007669"/>
    <property type="project" value="UniProtKB-KW"/>
</dbReference>
<dbReference type="InterPro" id="IPR000787">
    <property type="entry name" value="Peptidase_M29"/>
</dbReference>
<protein>
    <submittedName>
        <fullName evidence="2">Peptidase M29 family</fullName>
    </submittedName>
</protein>
<dbReference type="KEGG" id="bhu:bhn_I1012"/>
<reference evidence="3" key="1">
    <citation type="submission" date="2016-10" db="EMBL/GenBank/DDBJ databases">
        <title>The complete genome sequence of the rumen bacterium Butyrivibrio hungatei MB2003.</title>
        <authorList>
            <person name="Palevich N."/>
            <person name="Kelly W.J."/>
            <person name="Leahy S.C."/>
            <person name="Altermann E."/>
            <person name="Rakonjac J."/>
            <person name="Attwood G.T."/>
        </authorList>
    </citation>
    <scope>NUCLEOTIDE SEQUENCE [LARGE SCALE GENOMIC DNA]</scope>
    <source>
        <strain evidence="3">MB2003</strain>
    </source>
</reference>
<evidence type="ECO:0000313" key="3">
    <source>
        <dbReference type="Proteomes" id="UP000179284"/>
    </source>
</evidence>
<keyword evidence="3" id="KW-1185">Reference proteome</keyword>
<accession>A0A1D9P088</accession>
<evidence type="ECO:0000256" key="1">
    <source>
        <dbReference type="ARBA" id="ARBA00022723"/>
    </source>
</evidence>
<dbReference type="GO" id="GO:0004177">
    <property type="term" value="F:aminopeptidase activity"/>
    <property type="evidence" value="ECO:0007669"/>
    <property type="project" value="InterPro"/>
</dbReference>
<dbReference type="InterPro" id="IPR052170">
    <property type="entry name" value="M29_Exopeptidase"/>
</dbReference>
<sequence length="325" mass="36091">MNQNTIGKMINAMKISTDDIVLLNYWSEGDDSELKLFENELNSKGIKYKTLNFTEEFLIELAGKGAENIDDSFFEPVKDCTMVIDVLQRPAGMPPRGLEKDKYAEFSKVLRSLFSFMSSHEKLIQITMPSQTNAALAGEDYEDYKVRMDKALNIDYEALALECQKKIDSFTSNIITIRTGEDSTLNMDVTGREWIIDAGEGAFPCGEIYIAPLEDKTNGTVFYKNLFIEDVGSFDNITITIKNGRVTDSDCDAFNELLSGQEEGARIVGELGIGMNPAVVYSGKGAALDEDALGTFHIGLGMNYLFGGINKSRFHMDFVNVGEIL</sequence>
<dbReference type="GO" id="GO:0006508">
    <property type="term" value="P:proteolysis"/>
    <property type="evidence" value="ECO:0007669"/>
    <property type="project" value="InterPro"/>
</dbReference>
<dbReference type="SUPFAM" id="SSF144052">
    <property type="entry name" value="Thermophilic metalloprotease-like"/>
    <property type="match status" value="1"/>
</dbReference>
<dbReference type="Pfam" id="PF02073">
    <property type="entry name" value="Peptidase_M29"/>
    <property type="match status" value="1"/>
</dbReference>